<comment type="caution">
    <text evidence="9">The sequence shown here is derived from an EMBL/GenBank/DDBJ whole genome shotgun (WGS) entry which is preliminary data.</text>
</comment>
<keyword evidence="3" id="KW-1003">Cell membrane</keyword>
<feature type="transmembrane region" description="Helical" evidence="8">
    <location>
        <begin position="216"/>
        <end position="238"/>
    </location>
</feature>
<gene>
    <name evidence="9" type="ORF">FCI23_16150</name>
</gene>
<feature type="transmembrane region" description="Helical" evidence="8">
    <location>
        <begin position="101"/>
        <end position="121"/>
    </location>
</feature>
<keyword evidence="7 8" id="KW-0472">Membrane</keyword>
<evidence type="ECO:0000313" key="9">
    <source>
        <dbReference type="EMBL" id="TKA10520.1"/>
    </source>
</evidence>
<proteinExistence type="predicted"/>
<dbReference type="PANTHER" id="PTHR32196:SF21">
    <property type="entry name" value="ABC TRANSPORTER PERMEASE PROTEIN YPHD-RELATED"/>
    <property type="match status" value="1"/>
</dbReference>
<dbReference type="GO" id="GO:0022857">
    <property type="term" value="F:transmembrane transporter activity"/>
    <property type="evidence" value="ECO:0007669"/>
    <property type="project" value="InterPro"/>
</dbReference>
<keyword evidence="10" id="KW-1185">Reference proteome</keyword>
<keyword evidence="6 8" id="KW-1133">Transmembrane helix</keyword>
<evidence type="ECO:0000256" key="2">
    <source>
        <dbReference type="ARBA" id="ARBA00022448"/>
    </source>
</evidence>
<dbReference type="CDD" id="cd06579">
    <property type="entry name" value="TM_PBP1_transp_AraH_like"/>
    <property type="match status" value="1"/>
</dbReference>
<evidence type="ECO:0000256" key="1">
    <source>
        <dbReference type="ARBA" id="ARBA00004651"/>
    </source>
</evidence>
<evidence type="ECO:0000313" key="10">
    <source>
        <dbReference type="Proteomes" id="UP000305778"/>
    </source>
</evidence>
<feature type="transmembrane region" description="Helical" evidence="8">
    <location>
        <begin position="48"/>
        <end position="66"/>
    </location>
</feature>
<dbReference type="GO" id="GO:0005886">
    <property type="term" value="C:plasma membrane"/>
    <property type="evidence" value="ECO:0007669"/>
    <property type="project" value="UniProtKB-SubCell"/>
</dbReference>
<dbReference type="OrthoDB" id="9784538at2"/>
<feature type="transmembrane region" description="Helical" evidence="8">
    <location>
        <begin position="293"/>
        <end position="315"/>
    </location>
</feature>
<dbReference type="Pfam" id="PF02653">
    <property type="entry name" value="BPD_transp_2"/>
    <property type="match status" value="1"/>
</dbReference>
<name>A0A4U0SKW6_9ACTN</name>
<reference evidence="9 10" key="1">
    <citation type="submission" date="2019-04" db="EMBL/GenBank/DDBJ databases">
        <title>Streptomyces oryziradicis sp. nov., a novel actinomycete isolated from rhizosphere soil of rice (Oryza sativa L.).</title>
        <authorList>
            <person name="Li C."/>
        </authorList>
    </citation>
    <scope>NUCLEOTIDE SEQUENCE [LARGE SCALE GENOMIC DNA]</scope>
    <source>
        <strain evidence="9 10">NEAU-C40</strain>
    </source>
</reference>
<evidence type="ECO:0000256" key="4">
    <source>
        <dbReference type="ARBA" id="ARBA00022519"/>
    </source>
</evidence>
<keyword evidence="4" id="KW-0997">Cell inner membrane</keyword>
<feature type="transmembrane region" description="Helical" evidence="8">
    <location>
        <begin position="165"/>
        <end position="185"/>
    </location>
</feature>
<dbReference type="InterPro" id="IPR001851">
    <property type="entry name" value="ABC_transp_permease"/>
</dbReference>
<dbReference type="RefSeq" id="WP_136724591.1">
    <property type="nucleotide sequence ID" value="NZ_SUMC01000013.1"/>
</dbReference>
<evidence type="ECO:0000256" key="8">
    <source>
        <dbReference type="SAM" id="Phobius"/>
    </source>
</evidence>
<keyword evidence="2" id="KW-0813">Transport</keyword>
<evidence type="ECO:0000256" key="6">
    <source>
        <dbReference type="ARBA" id="ARBA00022989"/>
    </source>
</evidence>
<evidence type="ECO:0000256" key="3">
    <source>
        <dbReference type="ARBA" id="ARBA00022475"/>
    </source>
</evidence>
<dbReference type="AlphaFoldDB" id="A0A4U0SKW6"/>
<protein>
    <submittedName>
        <fullName evidence="9">ABC transporter permease</fullName>
    </submittedName>
</protein>
<feature type="transmembrane region" description="Helical" evidence="8">
    <location>
        <begin position="244"/>
        <end position="263"/>
    </location>
</feature>
<dbReference type="EMBL" id="SUMC01000013">
    <property type="protein sequence ID" value="TKA10520.1"/>
    <property type="molecule type" value="Genomic_DNA"/>
</dbReference>
<keyword evidence="5 8" id="KW-0812">Transmembrane</keyword>
<accession>A0A4U0SKW6</accession>
<comment type="subcellular location">
    <subcellularLocation>
        <location evidence="1">Cell membrane</location>
        <topology evidence="1">Multi-pass membrane protein</topology>
    </subcellularLocation>
</comment>
<evidence type="ECO:0000256" key="7">
    <source>
        <dbReference type="ARBA" id="ARBA00023136"/>
    </source>
</evidence>
<dbReference type="Proteomes" id="UP000305778">
    <property type="component" value="Unassembled WGS sequence"/>
</dbReference>
<evidence type="ECO:0000256" key="5">
    <source>
        <dbReference type="ARBA" id="ARBA00022692"/>
    </source>
</evidence>
<organism evidence="9 10">
    <name type="scientific">Actinacidiphila oryziradicis</name>
    <dbReference type="NCBI Taxonomy" id="2571141"/>
    <lineage>
        <taxon>Bacteria</taxon>
        <taxon>Bacillati</taxon>
        <taxon>Actinomycetota</taxon>
        <taxon>Actinomycetes</taxon>
        <taxon>Kitasatosporales</taxon>
        <taxon>Streptomycetaceae</taxon>
        <taxon>Actinacidiphila</taxon>
    </lineage>
</organism>
<sequence>MTTLTAFRGFLGKRPYAFAGLLTLTLFLVDVAVQPAFAAFSNWATVLASFAPLAVAAMASTPAILSGGGGIDISIGPALTLVNIVIVADLLPHGLSSPMVVIPICLAIGTAIGAVNGFMVAVLRFQPVVATLCANIIISGLATQLQGDSVPAGSTGWTKDLAGSFGPVPGAVLTIGAPLLIWLLLARTPFIKALYAVGGDDATAFSAGVNVPMVRIAAYALGGLFAAIAGIALMSLINEGSASMATQYTLLAIASVALGGTALSGGRGSLLGSLLGAGSIYLIDNLLNEVHVSTLWSTAIYGAMLVFAVVVGAVLTDTRRRVA</sequence>
<dbReference type="PANTHER" id="PTHR32196">
    <property type="entry name" value="ABC TRANSPORTER PERMEASE PROTEIN YPHD-RELATED-RELATED"/>
    <property type="match status" value="1"/>
</dbReference>
<feature type="transmembrane region" description="Helical" evidence="8">
    <location>
        <begin position="78"/>
        <end position="95"/>
    </location>
</feature>